<dbReference type="PANTHER" id="PTHR24027">
    <property type="entry name" value="CADHERIN-23"/>
    <property type="match status" value="1"/>
</dbReference>
<dbReference type="SMART" id="SM00282">
    <property type="entry name" value="LamG"/>
    <property type="match status" value="2"/>
</dbReference>
<gene>
    <name evidence="22 23 24" type="primary">LOC106521519</name>
</gene>
<name>A0A2I4BPD2_AUSLI</name>
<feature type="domain" description="Cadherin" evidence="20">
    <location>
        <begin position="599"/>
        <end position="702"/>
    </location>
</feature>
<evidence type="ECO:0000256" key="7">
    <source>
        <dbReference type="ARBA" id="ARBA00022737"/>
    </source>
</evidence>
<proteinExistence type="predicted"/>
<dbReference type="FunFam" id="2.60.40.60:FF:000024">
    <property type="entry name" value="FAT atypical cadherin 3"/>
    <property type="match status" value="1"/>
</dbReference>
<evidence type="ECO:0000256" key="10">
    <source>
        <dbReference type="ARBA" id="ARBA00022989"/>
    </source>
</evidence>
<evidence type="ECO:0000256" key="4">
    <source>
        <dbReference type="ARBA" id="ARBA00022692"/>
    </source>
</evidence>
<evidence type="ECO:0000313" key="21">
    <source>
        <dbReference type="Proteomes" id="UP000192220"/>
    </source>
</evidence>
<feature type="domain" description="EGF-like" evidence="19">
    <location>
        <begin position="2030"/>
        <end position="2087"/>
    </location>
</feature>
<dbReference type="SUPFAM" id="SSF57184">
    <property type="entry name" value="Growth factor receptor domain"/>
    <property type="match status" value="1"/>
</dbReference>
<evidence type="ECO:0000313" key="24">
    <source>
        <dbReference type="RefSeq" id="XP_013869580.1"/>
    </source>
</evidence>
<keyword evidence="6 17" id="KW-0732">Signal</keyword>
<feature type="signal peptide" evidence="17">
    <location>
        <begin position="1"/>
        <end position="25"/>
    </location>
</feature>
<dbReference type="Pfam" id="PF00028">
    <property type="entry name" value="Cadherin"/>
    <property type="match status" value="15"/>
</dbReference>
<organism evidence="21 22">
    <name type="scientific">Austrofundulus limnaeus</name>
    <name type="common">Annual killifish</name>
    <dbReference type="NCBI Taxonomy" id="52670"/>
    <lineage>
        <taxon>Eukaryota</taxon>
        <taxon>Metazoa</taxon>
        <taxon>Chordata</taxon>
        <taxon>Craniata</taxon>
        <taxon>Vertebrata</taxon>
        <taxon>Euteleostomi</taxon>
        <taxon>Actinopterygii</taxon>
        <taxon>Neopterygii</taxon>
        <taxon>Teleostei</taxon>
        <taxon>Neoteleostei</taxon>
        <taxon>Acanthomorphata</taxon>
        <taxon>Ovalentaria</taxon>
        <taxon>Atherinomorphae</taxon>
        <taxon>Cyprinodontiformes</taxon>
        <taxon>Rivulidae</taxon>
        <taxon>Austrofundulus</taxon>
    </lineage>
</organism>
<evidence type="ECO:0000256" key="8">
    <source>
        <dbReference type="ARBA" id="ARBA00022837"/>
    </source>
</evidence>
<feature type="domain" description="Cadherin" evidence="20">
    <location>
        <begin position="392"/>
        <end position="493"/>
    </location>
</feature>
<dbReference type="InterPro" id="IPR009030">
    <property type="entry name" value="Growth_fac_rcpt_cys_sf"/>
</dbReference>
<dbReference type="SMART" id="SM00112">
    <property type="entry name" value="CA"/>
    <property type="match status" value="17"/>
</dbReference>
<dbReference type="PROSITE" id="PS00010">
    <property type="entry name" value="ASX_HYDROXYL"/>
    <property type="match status" value="2"/>
</dbReference>
<evidence type="ECO:0000256" key="12">
    <source>
        <dbReference type="ARBA" id="ARBA00023157"/>
    </source>
</evidence>
<dbReference type="GO" id="GO:0016342">
    <property type="term" value="C:catenin complex"/>
    <property type="evidence" value="ECO:0007669"/>
    <property type="project" value="TreeGrafter"/>
</dbReference>
<dbReference type="STRING" id="52670.A0A2I4BPD2"/>
<feature type="domain" description="Cadherin" evidence="20">
    <location>
        <begin position="703"/>
        <end position="803"/>
    </location>
</feature>
<feature type="domain" description="Cadherin" evidence="20">
    <location>
        <begin position="1633"/>
        <end position="1738"/>
    </location>
</feature>
<dbReference type="Gene3D" id="2.60.120.200">
    <property type="match status" value="2"/>
</dbReference>
<dbReference type="SUPFAM" id="SSF49899">
    <property type="entry name" value="Concanavalin A-like lectins/glucanases"/>
    <property type="match status" value="2"/>
</dbReference>
<dbReference type="CDD" id="cd00054">
    <property type="entry name" value="EGF_CA"/>
    <property type="match status" value="4"/>
</dbReference>
<evidence type="ECO:0000256" key="16">
    <source>
        <dbReference type="SAM" id="Phobius"/>
    </source>
</evidence>
<evidence type="ECO:0000313" key="22">
    <source>
        <dbReference type="RefSeq" id="XP_013869578.1"/>
    </source>
</evidence>
<dbReference type="FunFam" id="2.60.40.60:FF:000134">
    <property type="entry name" value="protocadherin Fat 4"/>
    <property type="match status" value="1"/>
</dbReference>
<sequence length="3048" mass="336201">MEFNGQPRKYLALLLPVVLFVPVSCDDPLFGNSRNQSTGREFADTVEGQHMLPFWFNASVDVEHGPVRSHSQNRWQTQMALSRTVYSFQVKEDTVPGTVVGKVETQFEGLTPITYSVQEDDGENLFLLSPISGEFLLSRSLDFETQRFYILTVEAKQGDLQVSSDRVYFNVLDVNDNPPAFSLSHFSVLLLEDTQVGTCFLSLNVSDNDHGDSGKVELRVASGDKLGIFLIQPTGSLCLNKELDRESQPSYNLTVTANDCVQPTSLQLTSTAHVLVLVEDVNDNAPLFVSAKSVSIPEDTALHSVIMTLHADDEDAGSNAKVLYFLSNSSSGIFSINNTSGNIYLEEILDRETVESLTIMVTATDMGSPRMETTMNLTVYVEDINDNDPEFFQRNYSLSVREDISRGTSLFQVQAHDQDTGPNGQVRYMLSPAGPFVVDTVRGVVTVMDRLDREKDSNYLLIITAVDRGSPPRSATVTISITVLDINDFTPWFSPERLIIHVRENEDELSQLTQQVSALDEDLGINSQLTYFIQSGNHDDLFSITPDGTFQILHSLDKERESLYIVTITAVDSGFPSLTGTLTLHIIVDDVNDNYPEFTEDVYNTIVSEDSPIGTVFAMITASDADEGMSGEVRYFMENLDAPFAIEEISGELFTVDFLDREMVAIYTLTVIGSDMHPTEPLSSSVLVTVLVGDINDHWPQFMNTPYIAYVPIELAPGSVVCAVRAVDGDIDMNAQLHFSIYGQSSDLFSIDPNSGTVFTSGLLWNTDDITINVYVEDAGENTKFDITTISIKFQNISDFPEMTVDVLSYSLSEDLPVGTLVAMVSAVSIRAEPVSFFIASGNFEDMFYIDQLGGTLTVENPLDYENKKEFSLLIEARDSGLPPYSSFSEILINITDVNDNFPEFTQDEYRCEVLENSPPTVVCDVLAVDADSPNYSTIRYNILEGNTEFFTLDPENGLLQTTSSLDRETIPVFSLGIEALELDNPLHQAKATVIISVLDRNDNVPRFTQIFLAEVPEDASVGHTVLKVTATDDDADYNAAISYYIHDQTENMPFEIYSSTGYIIVKGPLDREEKDHYVFKVSANDSMWSISTDVNIVISDVNDNRPVFLHDFYTAVLAETDDKEIFILQVLASDLDIGQNGEILYVVDPPNEMFWVNSSSGEIYTKQPLLLRGTAFEIYNFTVLAYDCGTHPPNSNVTVTVRLEPYNHHPPIFLSFQPLVAIPFDLPVGSEVIRFTATDLDVNSSTSIEFNVSGGNASNFFWIQADSGKAFLNETLSENLFLNLLVEVRDKGFPPLTSKTEIIFEITGRNTFSPSFLEPDVTFSIPEDLPVGSVAGKIQAEDGDYGPNGAIRYFISTQNQHLPLSVGEVSGLLTLTRELDFEKERIYNLQIKATDGGWFSKTAWVNVTVIIMDVNDNPPVFSSSEFAVSVLENSQIGTTVLDAKATDMDSGINAHISYSLIAGYVDKFAIDPKNGTVTTLDVFDYEQEQLFDLTIKASNTGRNTLFGLAYVVVQVLDVNEFIPTFLKTTFNFSVFKNVPVGTTVGKVTATDDDRGPEGLVLYLMFGHGKNTGFDIDQLSGEIHTSASLRNRGNSHVVFKVLAKNSGIITGRNVDEALVHINVNDINDAPSFTSTCYFVNVTEDSPVGTSVLTVSALDQDYIPDWNRFFFTIESGNTKSSFSIDPLKGIISVNSSLDRELWPVFNLTVTATDNGSPPATGTTNVIVTIGDINDNAPRLTSTEAQVKENQPEGTVVVRLNASDSDLPPNQGPFIYRLYNLSESSAFLLTPDGVLLTTQSIDREDSSEYRVLVVVSDAGLPLPLSSTTTLHIKVVDENDNPPLPRNIFIEVKYFGSSFKGGMIGNVHPEDPDESDTFTCAIKSGPTNMFSILNGTCELWSLPFQGEATFNITIEATDQLHFPVNNSIYINYKGFTNASVDSCILFYMSSSSMEEFLSNKYLRFVKALDSLFNLQASKTHVFGIKHVSNGILLLAAVKNYNGQYLSREVASSISAGHKKLLEAQSNVTISHITSDPCLTNPCQNRASCNKNIYISQGAAVLESTAVIFVSPQKEIFNCTCPVGFTGSLCEDDIDECEGIPCENNSTCENTAGSFYCHCQSGFSGSFCSADADECLKVKCQNGGTCVQSQDGYYCQCVPGFEGEKCQEVIDQCRSTPCVQGTCINLQKGFFCSCPFGVSGVHCEEHSYGFEELSFMEFSPLDRRTNLISFEFATVQRNSLLLYNPGASSSREFFALEILDGTILLSYDLGSGPVRLKTYKQVADGQFHSVTVKRIGNMGSLLVDNCTDVENNEFCFSKSDASLSERTLDVGNTNMTLGGLRNAQIILQHPNQIQTHDFVGCLRNININGMLLKPSAGLAIYNVYNRCPRTTTSGCSSVPCQNGGVCQDLWSYHLCECKHPFTGSNCAAEMSEDFALKLDEQDYIEYVIKERFKRDYLLKKLVDKEKEINVRDQTVINIKFKTKHDGVLLSVVGQTEYIMLTIRDKKPVYIFEDTQSGHLSEFTVEVLVADELWHIVTLSSQGADTFLSVNDKSLLNISGRSMELSAVNVDRFILGAAPKQGIKLQQSGFSGCVQYFNVNGHSLPVSGHSFTVEVWPSSSLTQSSCSSPDVCHSSPCSEEGTGGGTCLSHCSDPWACGAAVRNTSCVCLKNVSDHFCDICIFTTHEECYEAKHSRPAWLIAVVLPLISILVTAGTCAGVGLYRVRQRDARLKAETFPQKTEQGTANITFCFDDNQALADAVLNGKQKHRDPLSANQQKSSEKFYSDASVSCAQPMLPSELEYYEIGSICSTFHPDNSLAKLSWHTQLCSAKHVKSASKQWGDLRTLLARFKKDGSSEETPPAKPQSVASLSEQLLCRLDPEQLQQTPPCHLKRFPQAELLEPTQGLSWEEISKLSAPFPSSQQASLKPGPGKSTVITETSSECETDSTLTCSDSDYGQFSIITDKKRMHDHSESDFRQEGFLPVNRFFKQTSPSTAGQDETDNISSIVFEQFETILTTQLPFSSYAPVFDDIARLPINSSPSWDVQSDDEEII</sequence>
<evidence type="ECO:0000256" key="3">
    <source>
        <dbReference type="ARBA" id="ARBA00022536"/>
    </source>
</evidence>
<feature type="domain" description="Cadherin" evidence="20">
    <location>
        <begin position="288"/>
        <end position="391"/>
    </location>
</feature>
<reference evidence="22 23" key="1">
    <citation type="submission" date="2025-04" db="UniProtKB">
        <authorList>
            <consortium name="RefSeq"/>
        </authorList>
    </citation>
    <scope>IDENTIFICATION</scope>
    <source>
        <strain evidence="22 23">Quisiro</strain>
        <tissue evidence="22 23">Liver</tissue>
    </source>
</reference>
<evidence type="ECO:0000256" key="6">
    <source>
        <dbReference type="ARBA" id="ARBA00022729"/>
    </source>
</evidence>
<dbReference type="FunFam" id="2.10.25.10:FF:000230">
    <property type="entry name" value="Delta-like protein"/>
    <property type="match status" value="1"/>
</dbReference>
<feature type="domain" description="Cadherin" evidence="20">
    <location>
        <begin position="1737"/>
        <end position="1842"/>
    </location>
</feature>
<evidence type="ECO:0000313" key="23">
    <source>
        <dbReference type="RefSeq" id="XP_013869579.1"/>
    </source>
</evidence>
<dbReference type="InterPro" id="IPR001791">
    <property type="entry name" value="Laminin_G"/>
</dbReference>
<dbReference type="InterPro" id="IPR000152">
    <property type="entry name" value="EGF-type_Asp/Asn_hydroxyl_site"/>
</dbReference>
<keyword evidence="10 16" id="KW-1133">Transmembrane helix</keyword>
<feature type="disulfide bond" evidence="15">
    <location>
        <begin position="2077"/>
        <end position="2086"/>
    </location>
</feature>
<dbReference type="PROSITE" id="PS01186">
    <property type="entry name" value="EGF_2"/>
    <property type="match status" value="4"/>
</dbReference>
<keyword evidence="21" id="KW-1185">Reference proteome</keyword>
<dbReference type="InterPro" id="IPR020894">
    <property type="entry name" value="Cadherin_CS"/>
</dbReference>
<dbReference type="PROSITE" id="PS50025">
    <property type="entry name" value="LAM_G_DOMAIN"/>
    <property type="match status" value="2"/>
</dbReference>
<dbReference type="FunFam" id="2.60.40.60:FF:000106">
    <property type="entry name" value="FAT atypical cadherin 4"/>
    <property type="match status" value="1"/>
</dbReference>
<dbReference type="GO" id="GO:0007156">
    <property type="term" value="P:homophilic cell adhesion via plasma membrane adhesion molecules"/>
    <property type="evidence" value="ECO:0007669"/>
    <property type="project" value="InterPro"/>
</dbReference>
<evidence type="ECO:0000259" key="20">
    <source>
        <dbReference type="PROSITE" id="PS50268"/>
    </source>
</evidence>
<feature type="domain" description="Cadherin" evidence="20">
    <location>
        <begin position="1110"/>
        <end position="1214"/>
    </location>
</feature>
<keyword evidence="5" id="KW-0479">Metal-binding</keyword>
<dbReference type="CDD" id="cd00110">
    <property type="entry name" value="LamG"/>
    <property type="match status" value="2"/>
</dbReference>
<feature type="domain" description="EGF-like" evidence="19">
    <location>
        <begin position="2127"/>
        <end position="2163"/>
    </location>
</feature>
<feature type="domain" description="Cadherin" evidence="20">
    <location>
        <begin position="1423"/>
        <end position="1526"/>
    </location>
</feature>
<dbReference type="GO" id="GO:0008013">
    <property type="term" value="F:beta-catenin binding"/>
    <property type="evidence" value="ECO:0007669"/>
    <property type="project" value="TreeGrafter"/>
</dbReference>
<feature type="disulfide bond" evidence="15">
    <location>
        <begin position="2169"/>
        <end position="2179"/>
    </location>
</feature>
<dbReference type="SMART" id="SM00179">
    <property type="entry name" value="EGF_CA"/>
    <property type="match status" value="4"/>
</dbReference>
<evidence type="ECO:0000256" key="5">
    <source>
        <dbReference type="ARBA" id="ARBA00022723"/>
    </source>
</evidence>
<feature type="domain" description="Cadherin" evidence="20">
    <location>
        <begin position="1008"/>
        <end position="1109"/>
    </location>
</feature>
<dbReference type="InterPro" id="IPR039808">
    <property type="entry name" value="Cadherin"/>
</dbReference>
<dbReference type="Pfam" id="PF07645">
    <property type="entry name" value="EGF_CA"/>
    <property type="match status" value="1"/>
</dbReference>
<dbReference type="GO" id="GO:0048812">
    <property type="term" value="P:neuron projection morphogenesis"/>
    <property type="evidence" value="ECO:0007669"/>
    <property type="project" value="UniProtKB-ARBA"/>
</dbReference>
<dbReference type="InterPro" id="IPR015919">
    <property type="entry name" value="Cadherin-like_sf"/>
</dbReference>
<dbReference type="InterPro" id="IPR049883">
    <property type="entry name" value="NOTCH1_EGF-like"/>
</dbReference>
<dbReference type="GO" id="GO:0045296">
    <property type="term" value="F:cadherin binding"/>
    <property type="evidence" value="ECO:0007669"/>
    <property type="project" value="TreeGrafter"/>
</dbReference>
<keyword evidence="12 15" id="KW-1015">Disulfide bond</keyword>
<feature type="disulfide bond" evidence="15">
    <location>
        <begin position="2115"/>
        <end position="2124"/>
    </location>
</feature>
<dbReference type="GeneID" id="106521519"/>
<dbReference type="Gene3D" id="2.10.25.10">
    <property type="entry name" value="Laminin"/>
    <property type="match status" value="5"/>
</dbReference>
<dbReference type="RefSeq" id="XP_013869580.1">
    <property type="nucleotide sequence ID" value="XM_014014126.1"/>
</dbReference>
<feature type="domain" description="Cadherin" evidence="20">
    <location>
        <begin position="82"/>
        <end position="181"/>
    </location>
</feature>
<evidence type="ECO:0000259" key="18">
    <source>
        <dbReference type="PROSITE" id="PS50025"/>
    </source>
</evidence>
<dbReference type="PRINTS" id="PR00205">
    <property type="entry name" value="CADHERIN"/>
</dbReference>
<dbReference type="SUPFAM" id="SSF49313">
    <property type="entry name" value="Cadherin-like"/>
    <property type="match status" value="18"/>
</dbReference>
<dbReference type="CDD" id="cd11304">
    <property type="entry name" value="Cadherin_repeat"/>
    <property type="match status" value="15"/>
</dbReference>
<keyword evidence="9" id="KW-0130">Cell adhesion</keyword>
<evidence type="ECO:0000256" key="9">
    <source>
        <dbReference type="ARBA" id="ARBA00022889"/>
    </source>
</evidence>
<dbReference type="PROSITE" id="PS00232">
    <property type="entry name" value="CADHERIN_1"/>
    <property type="match status" value="10"/>
</dbReference>
<dbReference type="FunFam" id="2.60.40.60:FF:000015">
    <property type="entry name" value="FAT atypical cadherin 1"/>
    <property type="match status" value="1"/>
</dbReference>
<evidence type="ECO:0000256" key="2">
    <source>
        <dbReference type="ARBA" id="ARBA00022475"/>
    </source>
</evidence>
<dbReference type="Proteomes" id="UP000192220">
    <property type="component" value="Unplaced"/>
</dbReference>
<dbReference type="Pfam" id="PF02210">
    <property type="entry name" value="Laminin_G_2"/>
    <property type="match status" value="2"/>
</dbReference>
<feature type="disulfide bond" evidence="15">
    <location>
        <begin position="2190"/>
        <end position="2199"/>
    </location>
</feature>
<feature type="chain" id="PRO_5014289884" evidence="17">
    <location>
        <begin position="26"/>
        <end position="3048"/>
    </location>
</feature>
<dbReference type="PANTHER" id="PTHR24027:SF438">
    <property type="entry name" value="CADHERIN 23"/>
    <property type="match status" value="1"/>
</dbReference>
<evidence type="ECO:0000256" key="14">
    <source>
        <dbReference type="PROSITE-ProRule" id="PRU00043"/>
    </source>
</evidence>
<dbReference type="KEGG" id="alim:106521519"/>
<feature type="domain" description="Cadherin" evidence="20">
    <location>
        <begin position="494"/>
        <end position="598"/>
    </location>
</feature>
<dbReference type="GO" id="GO:0042063">
    <property type="term" value="P:gliogenesis"/>
    <property type="evidence" value="ECO:0007669"/>
    <property type="project" value="UniProtKB-ARBA"/>
</dbReference>
<dbReference type="GO" id="GO:0005509">
    <property type="term" value="F:calcium ion binding"/>
    <property type="evidence" value="ECO:0007669"/>
    <property type="project" value="UniProtKB-UniRule"/>
</dbReference>
<feature type="domain" description="Cadherin" evidence="20">
    <location>
        <begin position="906"/>
        <end position="1008"/>
    </location>
</feature>
<evidence type="ECO:0000256" key="1">
    <source>
        <dbReference type="ARBA" id="ARBA00004251"/>
    </source>
</evidence>
<comment type="subcellular location">
    <subcellularLocation>
        <location evidence="1">Cell membrane</location>
        <topology evidence="1">Single-pass type I membrane protein</topology>
    </subcellularLocation>
</comment>
<dbReference type="InterPro" id="IPR000742">
    <property type="entry name" value="EGF"/>
</dbReference>
<protein>
    <submittedName>
        <fullName evidence="22 23">Protocadherin Fat 4-like</fullName>
    </submittedName>
</protein>
<evidence type="ECO:0000256" key="15">
    <source>
        <dbReference type="PROSITE-ProRule" id="PRU00076"/>
    </source>
</evidence>
<feature type="domain" description="Cadherin" evidence="20">
    <location>
        <begin position="1221"/>
        <end position="1317"/>
    </location>
</feature>
<feature type="domain" description="Cadherin" evidence="20">
    <location>
        <begin position="804"/>
        <end position="905"/>
    </location>
</feature>
<feature type="domain" description="Laminin G" evidence="18">
    <location>
        <begin position="2445"/>
        <end position="2621"/>
    </location>
</feature>
<evidence type="ECO:0000259" key="19">
    <source>
        <dbReference type="PROSITE" id="PS50026"/>
    </source>
</evidence>
<feature type="domain" description="Cadherin" evidence="20">
    <location>
        <begin position="182"/>
        <end position="288"/>
    </location>
</feature>
<dbReference type="OrthoDB" id="8432020at2759"/>
<evidence type="ECO:0000256" key="11">
    <source>
        <dbReference type="ARBA" id="ARBA00023136"/>
    </source>
</evidence>
<dbReference type="FunFam" id="2.60.40.60:FF:000104">
    <property type="entry name" value="cadherin-23 isoform X1"/>
    <property type="match status" value="1"/>
</dbReference>
<dbReference type="FunFam" id="2.60.40.60:FF:000123">
    <property type="entry name" value="Protocadherin beta 4"/>
    <property type="match status" value="1"/>
</dbReference>
<accession>A0A2I4BPD2</accession>
<dbReference type="FunFam" id="2.60.40.60:FF:000037">
    <property type="entry name" value="FAT atypical cadherin 1"/>
    <property type="match status" value="1"/>
</dbReference>
<keyword evidence="7" id="KW-0677">Repeat</keyword>
<dbReference type="Pfam" id="PF00008">
    <property type="entry name" value="EGF"/>
    <property type="match status" value="2"/>
</dbReference>
<keyword evidence="3 15" id="KW-0245">EGF-like domain</keyword>
<evidence type="ECO:0000256" key="17">
    <source>
        <dbReference type="SAM" id="SignalP"/>
    </source>
</evidence>
<keyword evidence="2" id="KW-1003">Cell membrane</keyword>
<feature type="domain" description="Cadherin" evidence="20">
    <location>
        <begin position="1527"/>
        <end position="1632"/>
    </location>
</feature>
<feature type="domain" description="Laminin G" evidence="18">
    <location>
        <begin position="2201"/>
        <end position="2391"/>
    </location>
</feature>
<dbReference type="InterPro" id="IPR013320">
    <property type="entry name" value="ConA-like_dom_sf"/>
</dbReference>
<dbReference type="RefSeq" id="XP_013869578.1">
    <property type="nucleotide sequence ID" value="XM_014014124.1"/>
</dbReference>
<feature type="transmembrane region" description="Helical" evidence="16">
    <location>
        <begin position="2692"/>
        <end position="2717"/>
    </location>
</feature>
<dbReference type="InterPro" id="IPR002126">
    <property type="entry name" value="Cadherin-like_dom"/>
</dbReference>
<dbReference type="FunFam" id="2.60.40.60:FF:000039">
    <property type="entry name" value="FAT atypical cadherin 3"/>
    <property type="match status" value="1"/>
</dbReference>
<feature type="disulfide bond" evidence="15">
    <location>
        <begin position="2153"/>
        <end position="2162"/>
    </location>
</feature>
<feature type="disulfide bond" evidence="15">
    <location>
        <begin position="2413"/>
        <end position="2422"/>
    </location>
</feature>
<dbReference type="PROSITE" id="PS50268">
    <property type="entry name" value="CADHERIN_2"/>
    <property type="match status" value="17"/>
</dbReference>
<dbReference type="FunFam" id="2.60.40.60:FF:000020">
    <property type="entry name" value="Dachsous cadherin-related 1b"/>
    <property type="match status" value="4"/>
</dbReference>
<dbReference type="PROSITE" id="PS00022">
    <property type="entry name" value="EGF_1"/>
    <property type="match status" value="5"/>
</dbReference>
<keyword evidence="8 14" id="KW-0106">Calcium</keyword>
<dbReference type="InterPro" id="IPR001881">
    <property type="entry name" value="EGF-like_Ca-bd_dom"/>
</dbReference>
<feature type="domain" description="EGF-like" evidence="19">
    <location>
        <begin position="2387"/>
        <end position="2423"/>
    </location>
</feature>
<dbReference type="RefSeq" id="XP_013869579.1">
    <property type="nucleotide sequence ID" value="XM_014014125.1"/>
</dbReference>
<keyword evidence="11 16" id="KW-0472">Membrane</keyword>
<evidence type="ECO:0000256" key="13">
    <source>
        <dbReference type="ARBA" id="ARBA00023180"/>
    </source>
</evidence>
<feature type="domain" description="Cadherin" evidence="20">
    <location>
        <begin position="1318"/>
        <end position="1422"/>
    </location>
</feature>
<keyword evidence="4 16" id="KW-0812">Transmembrane</keyword>
<dbReference type="FunFam" id="2.60.40.60:FF:000080">
    <property type="entry name" value="FAT atypical cadherin 1"/>
    <property type="match status" value="1"/>
</dbReference>
<dbReference type="Gene3D" id="2.60.40.60">
    <property type="entry name" value="Cadherins"/>
    <property type="match status" value="17"/>
</dbReference>
<feature type="domain" description="EGF-like" evidence="19">
    <location>
        <begin position="2089"/>
        <end position="2125"/>
    </location>
</feature>
<comment type="caution">
    <text evidence="15">Lacks conserved residue(s) required for the propagation of feature annotation.</text>
</comment>
<dbReference type="GO" id="GO:0016477">
    <property type="term" value="P:cell migration"/>
    <property type="evidence" value="ECO:0007669"/>
    <property type="project" value="TreeGrafter"/>
</dbReference>
<feature type="domain" description="EGF-like" evidence="19">
    <location>
        <begin position="2165"/>
        <end position="2200"/>
    </location>
</feature>
<dbReference type="PROSITE" id="PS50026">
    <property type="entry name" value="EGF_3"/>
    <property type="match status" value="5"/>
</dbReference>
<keyword evidence="13" id="KW-0325">Glycoprotein</keyword>
<dbReference type="SMART" id="SM00181">
    <property type="entry name" value="EGF"/>
    <property type="match status" value="5"/>
</dbReference>